<sequence length="561" mass="59180">MTLLSAQRLAEVDDWIAQDPDPATRAELAGLRARAATDDQEAADRINEAFAGPLSFGTAGLRAALGPGPARMNRVVVQRAAAGFAAWLHDHGHDDGAVVVGFDARHNSDVFARDTAEIMAGAGFHALLADSAIPTPVTAFGIRHFGAIAAVMVTASHNPPADNGYKVYLGDGSQIIPPTDAEIAGRISKAASRPVSEIPRGQDIELIGSGLIDAYVARAASLIPDDAPAELNWVYTAMHGVGTRIVRRLVDRAGLSPFTGVPEQLDPDPDFPTVGFPNPEEPGALDLALDLARRSDADVVIASDPDADRCAVAAPVDGAWRMLTGDELGTLIGADFLDRGVDGVYANSVVSSTCLARMAAKAGRPHAVTLTGFKWIGRVPGLVYGYEEAIGYCCDPEKVPDKDGITALSIIWSLAARLRAAGSSIGSRLDEIWLEHGLHRTSQLAVRVADLSLITAAMDRLRQTPPPQLLGQPVSVRDLSDPDNGSGLPTQNAIELTADNVHVVARPSGTEPKLKVYLEVHHSPEKTRDDLAAAKRGADESLATLRSEMAQALGVPSVSDR</sequence>
<dbReference type="SUPFAM" id="SSF55957">
    <property type="entry name" value="Phosphoglucomutase, C-terminal domain"/>
    <property type="match status" value="1"/>
</dbReference>
<dbReference type="Gene3D" id="3.40.120.10">
    <property type="entry name" value="Alpha-D-Glucose-1,6-Bisphosphate, subunit A, domain 3"/>
    <property type="match status" value="3"/>
</dbReference>
<proteinExistence type="inferred from homology"/>
<dbReference type="PRINTS" id="PR00509">
    <property type="entry name" value="PGMPMM"/>
</dbReference>
<evidence type="ECO:0000256" key="3">
    <source>
        <dbReference type="ARBA" id="ARBA00022553"/>
    </source>
</evidence>
<dbReference type="InterPro" id="IPR005845">
    <property type="entry name" value="A-D-PHexomutase_a/b/a-II"/>
</dbReference>
<evidence type="ECO:0000313" key="13">
    <source>
        <dbReference type="EMBL" id="AXE38250.1"/>
    </source>
</evidence>
<dbReference type="PANTHER" id="PTHR45745:SF1">
    <property type="entry name" value="PHOSPHOGLUCOMUTASE 2B-RELATED"/>
    <property type="match status" value="1"/>
</dbReference>
<organism evidence="13 14">
    <name type="scientific">Acidipropionibacterium virtanenii</name>
    <dbReference type="NCBI Taxonomy" id="2057246"/>
    <lineage>
        <taxon>Bacteria</taxon>
        <taxon>Bacillati</taxon>
        <taxon>Actinomycetota</taxon>
        <taxon>Actinomycetes</taxon>
        <taxon>Propionibacteriales</taxon>
        <taxon>Propionibacteriaceae</taxon>
        <taxon>Acidipropionibacterium</taxon>
    </lineage>
</organism>
<dbReference type="InterPro" id="IPR005841">
    <property type="entry name" value="Alpha-D-phosphohexomutase_SF"/>
</dbReference>
<dbReference type="InterPro" id="IPR036900">
    <property type="entry name" value="A-D-PHexomutase_C_sf"/>
</dbReference>
<dbReference type="Pfam" id="PF02880">
    <property type="entry name" value="PGM_PMM_III"/>
    <property type="match status" value="1"/>
</dbReference>
<keyword evidence="3" id="KW-0597">Phosphoprotein</keyword>
<dbReference type="GO" id="GO:0000287">
    <property type="term" value="F:magnesium ion binding"/>
    <property type="evidence" value="ECO:0007669"/>
    <property type="project" value="InterPro"/>
</dbReference>
<evidence type="ECO:0000256" key="4">
    <source>
        <dbReference type="ARBA" id="ARBA00022723"/>
    </source>
</evidence>
<reference evidence="13 14" key="1">
    <citation type="submission" date="2017-12" db="EMBL/GenBank/DDBJ databases">
        <title>The whole genome sequence of the Acidipropionibacterium virtanenii sp. nov. type strain JS278.</title>
        <authorList>
            <person name="Laine P."/>
            <person name="Deptula P."/>
            <person name="Varmanen P."/>
            <person name="Auvinen P."/>
        </authorList>
    </citation>
    <scope>NUCLEOTIDE SEQUENCE [LARGE SCALE GENOMIC DNA]</scope>
    <source>
        <strain evidence="13 14">JS278</strain>
    </source>
</reference>
<dbReference type="InterPro" id="IPR016055">
    <property type="entry name" value="A-D-PHexomutase_a/b/a-I/II/III"/>
</dbReference>
<gene>
    <name evidence="13" type="ORF">JS278_01067</name>
</gene>
<dbReference type="RefSeq" id="WP_114044291.1">
    <property type="nucleotide sequence ID" value="NZ_CP025198.1"/>
</dbReference>
<dbReference type="GO" id="GO:0005975">
    <property type="term" value="P:carbohydrate metabolic process"/>
    <property type="evidence" value="ECO:0007669"/>
    <property type="project" value="InterPro"/>
</dbReference>
<dbReference type="InterPro" id="IPR005844">
    <property type="entry name" value="A-D-PHexomutase_a/b/a-I"/>
</dbReference>
<keyword evidence="14" id="KW-1185">Reference proteome</keyword>
<evidence type="ECO:0000256" key="7">
    <source>
        <dbReference type="RuleBase" id="RU004326"/>
    </source>
</evidence>
<evidence type="ECO:0000256" key="6">
    <source>
        <dbReference type="ARBA" id="ARBA00023235"/>
    </source>
</evidence>
<evidence type="ECO:0000256" key="8">
    <source>
        <dbReference type="SAM" id="MobiDB-lite"/>
    </source>
</evidence>
<dbReference type="PROSITE" id="PS00710">
    <property type="entry name" value="PGM_PMM"/>
    <property type="match status" value="1"/>
</dbReference>
<dbReference type="GO" id="GO:0004615">
    <property type="term" value="F:phosphomannomutase activity"/>
    <property type="evidence" value="ECO:0007669"/>
    <property type="project" value="UniProtKB-EC"/>
</dbReference>
<comment type="similarity">
    <text evidence="2 7">Belongs to the phosphohexose mutase family.</text>
</comment>
<dbReference type="Gene3D" id="3.30.310.50">
    <property type="entry name" value="Alpha-D-phosphohexomutase, C-terminal domain"/>
    <property type="match status" value="1"/>
</dbReference>
<keyword evidence="4 7" id="KW-0479">Metal-binding</keyword>
<evidence type="ECO:0000256" key="1">
    <source>
        <dbReference type="ARBA" id="ARBA00001946"/>
    </source>
</evidence>
<dbReference type="SUPFAM" id="SSF53738">
    <property type="entry name" value="Phosphoglucomutase, first 3 domains"/>
    <property type="match status" value="3"/>
</dbReference>
<protein>
    <submittedName>
        <fullName evidence="13">Putative phosphomannomutase</fullName>
        <ecNumber evidence="13">5.4.2.8</ecNumber>
    </submittedName>
</protein>
<evidence type="ECO:0000256" key="2">
    <source>
        <dbReference type="ARBA" id="ARBA00010231"/>
    </source>
</evidence>
<evidence type="ECO:0000259" key="12">
    <source>
        <dbReference type="Pfam" id="PF02880"/>
    </source>
</evidence>
<dbReference type="EMBL" id="CP025198">
    <property type="protein sequence ID" value="AXE38250.1"/>
    <property type="molecule type" value="Genomic_DNA"/>
</dbReference>
<evidence type="ECO:0000313" key="14">
    <source>
        <dbReference type="Proteomes" id="UP000251995"/>
    </source>
</evidence>
<evidence type="ECO:0000259" key="11">
    <source>
        <dbReference type="Pfam" id="PF02879"/>
    </source>
</evidence>
<dbReference type="InterPro" id="IPR016066">
    <property type="entry name" value="A-D-PHexomutase_CS"/>
</dbReference>
<evidence type="ECO:0000256" key="5">
    <source>
        <dbReference type="ARBA" id="ARBA00022842"/>
    </source>
</evidence>
<dbReference type="GO" id="GO:0006166">
    <property type="term" value="P:purine ribonucleoside salvage"/>
    <property type="evidence" value="ECO:0007669"/>
    <property type="project" value="TreeGrafter"/>
</dbReference>
<dbReference type="InterPro" id="IPR005843">
    <property type="entry name" value="A-D-PHexomutase_C"/>
</dbReference>
<dbReference type="Pfam" id="PF00408">
    <property type="entry name" value="PGM_PMM_IV"/>
    <property type="match status" value="1"/>
</dbReference>
<dbReference type="CDD" id="cd05799">
    <property type="entry name" value="PGM2"/>
    <property type="match status" value="1"/>
</dbReference>
<dbReference type="Pfam" id="PF02879">
    <property type="entry name" value="PGM_PMM_II"/>
    <property type="match status" value="1"/>
</dbReference>
<dbReference type="OrthoDB" id="9806956at2"/>
<feature type="domain" description="Alpha-D-phosphohexomutase alpha/beta/alpha" evidence="10">
    <location>
        <begin position="55"/>
        <end position="191"/>
    </location>
</feature>
<feature type="domain" description="Alpha-D-phosphohexomutase C-terminal" evidence="9">
    <location>
        <begin position="445"/>
        <end position="527"/>
    </location>
</feature>
<dbReference type="EC" id="5.4.2.8" evidence="13"/>
<evidence type="ECO:0000259" key="10">
    <source>
        <dbReference type="Pfam" id="PF02878"/>
    </source>
</evidence>
<feature type="domain" description="Alpha-D-phosphohexomutase alpha/beta/alpha" evidence="11">
    <location>
        <begin position="214"/>
        <end position="313"/>
    </location>
</feature>
<dbReference type="KEGG" id="acij:JS278_01067"/>
<keyword evidence="5 7" id="KW-0460">Magnesium</keyword>
<feature type="domain" description="Alpha-D-phosphohexomutase alpha/beta/alpha" evidence="12">
    <location>
        <begin position="325"/>
        <end position="418"/>
    </location>
</feature>
<dbReference type="Proteomes" id="UP000251995">
    <property type="component" value="Chromosome"/>
</dbReference>
<dbReference type="InterPro" id="IPR005846">
    <property type="entry name" value="A-D-PHexomutase_a/b/a-III"/>
</dbReference>
<dbReference type="GO" id="GO:0008973">
    <property type="term" value="F:phosphopentomutase activity"/>
    <property type="evidence" value="ECO:0007669"/>
    <property type="project" value="TreeGrafter"/>
</dbReference>
<dbReference type="AlphaFoldDB" id="A0A344USK2"/>
<keyword evidence="6 13" id="KW-0413">Isomerase</keyword>
<feature type="region of interest" description="Disordered" evidence="8">
    <location>
        <begin position="464"/>
        <end position="488"/>
    </location>
</feature>
<dbReference type="Pfam" id="PF02878">
    <property type="entry name" value="PGM_PMM_I"/>
    <property type="match status" value="1"/>
</dbReference>
<accession>A0A344USK2</accession>
<comment type="cofactor">
    <cofactor evidence="1">
        <name>Mg(2+)</name>
        <dbReference type="ChEBI" id="CHEBI:18420"/>
    </cofactor>
</comment>
<evidence type="ECO:0000259" key="9">
    <source>
        <dbReference type="Pfam" id="PF00408"/>
    </source>
</evidence>
<name>A0A344USK2_9ACTN</name>
<dbReference type="PANTHER" id="PTHR45745">
    <property type="entry name" value="PHOSPHOMANNOMUTASE 45A"/>
    <property type="match status" value="1"/>
</dbReference>